<evidence type="ECO:0000313" key="1">
    <source>
        <dbReference type="EMBL" id="PWN60001.1"/>
    </source>
</evidence>
<dbReference type="Proteomes" id="UP000236182">
    <property type="component" value="Unassembled WGS sequence"/>
</dbReference>
<dbReference type="AlphaFoldDB" id="A0A316WF11"/>
<protein>
    <submittedName>
        <fullName evidence="1">Uncharacterized protein</fullName>
    </submittedName>
</protein>
<accession>A0A316WF11</accession>
<evidence type="ECO:0000313" key="2">
    <source>
        <dbReference type="Proteomes" id="UP000236182"/>
    </source>
</evidence>
<comment type="caution">
    <text evidence="1">The sequence shown here is derived from an EMBL/GenBank/DDBJ whole genome shotgun (WGS) entry which is preliminary data.</text>
</comment>
<sequence>MMNTELSKELIGIKAINLMFFNYTQDILEEMKTIREFNHCWENYVNLKEQTYMQIWELYLTKISYKGQTLLLEIALKYYGEEATRSFENAIATEKMLEAHIAKHSSK</sequence>
<name>A0A316WF11_9FLAO</name>
<dbReference type="EMBL" id="PPEI02000009">
    <property type="protein sequence ID" value="PWN60001.1"/>
    <property type="molecule type" value="Genomic_DNA"/>
</dbReference>
<keyword evidence="2" id="KW-1185">Reference proteome</keyword>
<proteinExistence type="predicted"/>
<organism evidence="1 2">
    <name type="scientific">Chryseobacterium oncorhynchi</name>
    <dbReference type="NCBI Taxonomy" id="741074"/>
    <lineage>
        <taxon>Bacteria</taxon>
        <taxon>Pseudomonadati</taxon>
        <taxon>Bacteroidota</taxon>
        <taxon>Flavobacteriia</taxon>
        <taxon>Flavobacteriales</taxon>
        <taxon>Weeksellaceae</taxon>
        <taxon>Chryseobacterium group</taxon>
        <taxon>Chryseobacterium</taxon>
    </lineage>
</organism>
<reference evidence="1" key="1">
    <citation type="submission" date="2018-04" db="EMBL/GenBank/DDBJ databases">
        <title>Draft Genome Sequences of Chryseobacterium lactis NCTC11390T isolated from milk, Chryseobacterium oncorhynchi 701B-08T from rainbow trout, and Chryseobacterium viscerum 687B-08T from diseased fish.</title>
        <authorList>
            <person name="Jeong J.-J."/>
            <person name="Lee Y.J."/>
            <person name="Pathiraja D."/>
            <person name="Park B."/>
            <person name="Choi I.-G."/>
            <person name="Kim K.D."/>
        </authorList>
    </citation>
    <scope>NUCLEOTIDE SEQUENCE [LARGE SCALE GENOMIC DNA]</scope>
    <source>
        <strain evidence="1">701B-08</strain>
    </source>
</reference>
<gene>
    <name evidence="1" type="ORF">C1638_020760</name>
</gene>